<name>A0A2G9S9B5_AQUCT</name>
<protein>
    <submittedName>
        <fullName evidence="1">Uncharacterized protein</fullName>
    </submittedName>
</protein>
<gene>
    <name evidence="1" type="ORF">AB205_0196000</name>
</gene>
<proteinExistence type="predicted"/>
<evidence type="ECO:0000313" key="2">
    <source>
        <dbReference type="Proteomes" id="UP000228934"/>
    </source>
</evidence>
<organism evidence="1 2">
    <name type="scientific">Aquarana catesbeiana</name>
    <name type="common">American bullfrog</name>
    <name type="synonym">Rana catesbeiana</name>
    <dbReference type="NCBI Taxonomy" id="8400"/>
    <lineage>
        <taxon>Eukaryota</taxon>
        <taxon>Metazoa</taxon>
        <taxon>Chordata</taxon>
        <taxon>Craniata</taxon>
        <taxon>Vertebrata</taxon>
        <taxon>Euteleostomi</taxon>
        <taxon>Amphibia</taxon>
        <taxon>Batrachia</taxon>
        <taxon>Anura</taxon>
        <taxon>Neobatrachia</taxon>
        <taxon>Ranoidea</taxon>
        <taxon>Ranidae</taxon>
        <taxon>Aquarana</taxon>
    </lineage>
</organism>
<keyword evidence="2" id="KW-1185">Reference proteome</keyword>
<dbReference type="EMBL" id="KV925630">
    <property type="protein sequence ID" value="PIO36720.1"/>
    <property type="molecule type" value="Genomic_DNA"/>
</dbReference>
<dbReference type="InterPro" id="IPR042342">
    <property type="entry name" value="TTC22"/>
</dbReference>
<dbReference type="PANTHER" id="PTHR16253:SF0">
    <property type="entry name" value="TETRATRICOPEPTIDE REPEAT PROTEIN 22"/>
    <property type="match status" value="1"/>
</dbReference>
<dbReference type="AlphaFoldDB" id="A0A2G9S9B5"/>
<dbReference type="Proteomes" id="UP000228934">
    <property type="component" value="Unassembled WGS sequence"/>
</dbReference>
<reference evidence="2" key="1">
    <citation type="journal article" date="2017" name="Nat. Commun.">
        <title>The North American bullfrog draft genome provides insight into hormonal regulation of long noncoding RNA.</title>
        <authorList>
            <person name="Hammond S.A."/>
            <person name="Warren R.L."/>
            <person name="Vandervalk B.P."/>
            <person name="Kucuk E."/>
            <person name="Khan H."/>
            <person name="Gibb E.A."/>
            <person name="Pandoh P."/>
            <person name="Kirk H."/>
            <person name="Zhao Y."/>
            <person name="Jones M."/>
            <person name="Mungall A.J."/>
            <person name="Coope R."/>
            <person name="Pleasance S."/>
            <person name="Moore R.A."/>
            <person name="Holt R.A."/>
            <person name="Round J.M."/>
            <person name="Ohora S."/>
            <person name="Walle B.V."/>
            <person name="Veldhoen N."/>
            <person name="Helbing C.C."/>
            <person name="Birol I."/>
        </authorList>
    </citation>
    <scope>NUCLEOTIDE SEQUENCE [LARGE SCALE GENOMIC DNA]</scope>
</reference>
<dbReference type="OrthoDB" id="9976543at2759"/>
<sequence length="261" mass="29709">MMLEKQQTFSITPMGIHDYGFSGTDPLDCFSKIYIRMYMRDLERTKMGSFGLPDRNHLTSAKSDLDSIINVYPCLKTYLEMGQVCYYMGVDAVQELLPTDENAINNALVCIAKAMEFDMGDTLPELQLLKGKCLRVKGEELNAIKCFKQAFQLDNKGSLGTETFRCIMETLLGLYHQNKMDAQELIQEVEVWVKRTQEKYTSEAVSQELQTVCRNNTSETVALSKAMIAMGKMDLVKLLFQSMKVNCRRQSLKLSSRSTSF</sequence>
<dbReference type="PANTHER" id="PTHR16253">
    <property type="entry name" value="TETRATRICOPEPTIDE REPEAT PROTEIN 22"/>
    <property type="match status" value="1"/>
</dbReference>
<evidence type="ECO:0000313" key="1">
    <source>
        <dbReference type="EMBL" id="PIO36720.1"/>
    </source>
</evidence>
<accession>A0A2G9S9B5</accession>